<evidence type="ECO:0000313" key="4">
    <source>
        <dbReference type="EMBL" id="KAG2554062.1"/>
    </source>
</evidence>
<dbReference type="CDD" id="cd02245">
    <property type="entry name" value="cupin_7S_vicilin-like_C"/>
    <property type="match status" value="1"/>
</dbReference>
<dbReference type="InterPro" id="IPR050253">
    <property type="entry name" value="Seed_Storage-Functional"/>
</dbReference>
<dbReference type="PANTHER" id="PTHR31189">
    <property type="entry name" value="OS03G0336100 PROTEIN-RELATED"/>
    <property type="match status" value="1"/>
</dbReference>
<feature type="region of interest" description="Disordered" evidence="1">
    <location>
        <begin position="333"/>
        <end position="368"/>
    </location>
</feature>
<evidence type="ECO:0000313" key="5">
    <source>
        <dbReference type="Proteomes" id="UP000823388"/>
    </source>
</evidence>
<protein>
    <recommendedName>
        <fullName evidence="3">Cupin type-1 domain-containing protein</fullName>
    </recommendedName>
</protein>
<dbReference type="PANTHER" id="PTHR31189:SF7">
    <property type="entry name" value="OS03G0197300 PROTEIN"/>
    <property type="match status" value="1"/>
</dbReference>
<feature type="compositionally biased region" description="Basic residues" evidence="1">
    <location>
        <begin position="246"/>
        <end position="263"/>
    </location>
</feature>
<keyword evidence="2" id="KW-0732">Signal</keyword>
<evidence type="ECO:0000259" key="3">
    <source>
        <dbReference type="SMART" id="SM00835"/>
    </source>
</evidence>
<dbReference type="SUPFAM" id="SSF51182">
    <property type="entry name" value="RmlC-like cupins"/>
    <property type="match status" value="1"/>
</dbReference>
<feature type="region of interest" description="Disordered" evidence="1">
    <location>
        <begin position="245"/>
        <end position="265"/>
    </location>
</feature>
<feature type="compositionally biased region" description="Basic and acidic residues" evidence="1">
    <location>
        <begin position="598"/>
        <end position="611"/>
    </location>
</feature>
<proteinExistence type="predicted"/>
<accession>A0A8T0P1H9</accession>
<dbReference type="InterPro" id="IPR011051">
    <property type="entry name" value="RmlC_Cupin_sf"/>
</dbReference>
<gene>
    <name evidence="4" type="ORF">PVAP13_9KG638700</name>
</gene>
<dbReference type="OrthoDB" id="1932894at2759"/>
<dbReference type="SMART" id="SM00835">
    <property type="entry name" value="Cupin_1"/>
    <property type="match status" value="2"/>
</dbReference>
<feature type="domain" description="Cupin type-1" evidence="3">
    <location>
        <begin position="266"/>
        <end position="443"/>
    </location>
</feature>
<reference evidence="4" key="1">
    <citation type="submission" date="2020-05" db="EMBL/GenBank/DDBJ databases">
        <title>WGS assembly of Panicum virgatum.</title>
        <authorList>
            <person name="Lovell J.T."/>
            <person name="Jenkins J."/>
            <person name="Shu S."/>
            <person name="Juenger T.E."/>
            <person name="Schmutz J."/>
        </authorList>
    </citation>
    <scope>NUCLEOTIDE SEQUENCE</scope>
    <source>
        <strain evidence="4">AP13</strain>
    </source>
</reference>
<feature type="compositionally biased region" description="Basic and acidic residues" evidence="1">
    <location>
        <begin position="467"/>
        <end position="588"/>
    </location>
</feature>
<keyword evidence="5" id="KW-1185">Reference proteome</keyword>
<feature type="domain" description="Cupin type-1" evidence="3">
    <location>
        <begin position="42"/>
        <end position="199"/>
    </location>
</feature>
<dbReference type="EMBL" id="CM029053">
    <property type="protein sequence ID" value="KAG2554062.1"/>
    <property type="molecule type" value="Genomic_DNA"/>
</dbReference>
<evidence type="ECO:0000256" key="2">
    <source>
        <dbReference type="SAM" id="SignalP"/>
    </source>
</evidence>
<evidence type="ECO:0000256" key="1">
    <source>
        <dbReference type="SAM" id="MobiDB-lite"/>
    </source>
</evidence>
<dbReference type="InterPro" id="IPR014710">
    <property type="entry name" value="RmlC-like_jellyroll"/>
</dbReference>
<dbReference type="Pfam" id="PF00190">
    <property type="entry name" value="Cupin_1"/>
    <property type="match status" value="1"/>
</dbReference>
<feature type="region of interest" description="Disordered" evidence="1">
    <location>
        <begin position="464"/>
        <end position="621"/>
    </location>
</feature>
<dbReference type="Proteomes" id="UP000823388">
    <property type="component" value="Chromosome 9K"/>
</dbReference>
<feature type="signal peptide" evidence="2">
    <location>
        <begin position="1"/>
        <end position="22"/>
    </location>
</feature>
<organism evidence="4 5">
    <name type="scientific">Panicum virgatum</name>
    <name type="common">Blackwell switchgrass</name>
    <dbReference type="NCBI Taxonomy" id="38727"/>
    <lineage>
        <taxon>Eukaryota</taxon>
        <taxon>Viridiplantae</taxon>
        <taxon>Streptophyta</taxon>
        <taxon>Embryophyta</taxon>
        <taxon>Tracheophyta</taxon>
        <taxon>Spermatophyta</taxon>
        <taxon>Magnoliopsida</taxon>
        <taxon>Liliopsida</taxon>
        <taxon>Poales</taxon>
        <taxon>Poaceae</taxon>
        <taxon>PACMAD clade</taxon>
        <taxon>Panicoideae</taxon>
        <taxon>Panicodae</taxon>
        <taxon>Paniceae</taxon>
        <taxon>Panicinae</taxon>
        <taxon>Panicum</taxon>
        <taxon>Panicum sect. Hiantes</taxon>
    </lineage>
</organism>
<dbReference type="CDD" id="cd02244">
    <property type="entry name" value="cupin_7S_vicilin-like_N"/>
    <property type="match status" value="1"/>
</dbReference>
<dbReference type="Gene3D" id="2.60.120.10">
    <property type="entry name" value="Jelly Rolls"/>
    <property type="match status" value="2"/>
</dbReference>
<comment type="caution">
    <text evidence="4">The sequence shown here is derived from an EMBL/GenBank/DDBJ whole genome shotgun (WGS) entry which is preliminary data.</text>
</comment>
<dbReference type="InterPro" id="IPR006045">
    <property type="entry name" value="Cupin_1"/>
</dbReference>
<sequence>MAAGATARWLVLLLVAVSAASAAADGKHERRRGMSGAVVGGQVVEKERRRVVADSEAGTVTAVDVADAAGAAYRLHFIAMDPGALFLPVQLHADMVFYVHSGRGKVTYLEEDSGEKSSLEVERGDVYNLEQGSILYIQSYPNATRQRLRIYAIFTSDGINGEGPSKPKVEAYSSVSNLLKGFETEVLRRGFGVQREVAEAIKSAKTPPPIIPYNPQEKGDKDKPNWTEDIVDALLGIRDPEEFLNKKKKDKHKGKSKDKKSKSKAFNFYSGKPDVHNCYGWSRTMTNKDLDALHGSDIGMFMVNLTTGSMVGPHWNPKATEIAIVTDGSGIVQTVCPSSSPPSGESRRGHRGDKRGDEGGEGGGGARCRSSVFRVKEGDVFVVPRFHPMAHMSFNNDSFVFVGFSTHMGENHPQFLAGKGSVLQAIGKEVLALSLGQPNSTAVEKLLSAQRDSTILSCTSCAEDLEEKAAEEEKRRREEEERREQEERERREREEEERRREQEERERKEREEEERRREQEERERKEEEERQRRKEEERARKEQEKQQRREEEERARREEEERQREEEERAREEEERRREEGGGGRGDEPEREEEEEGGDVRPYRLSKELKNRYRVGTFRSG</sequence>
<dbReference type="AlphaFoldDB" id="A0A8T0P1H9"/>
<name>A0A8T0P1H9_PANVG</name>
<feature type="chain" id="PRO_5035769837" description="Cupin type-1 domain-containing protein" evidence="2">
    <location>
        <begin position="23"/>
        <end position="621"/>
    </location>
</feature>